<accession>A0A072P491</accession>
<dbReference type="EMBL" id="AMGV01000010">
    <property type="protein sequence ID" value="KEF54527.1"/>
    <property type="molecule type" value="Genomic_DNA"/>
</dbReference>
<keyword evidence="3" id="KW-1185">Reference proteome</keyword>
<organism evidence="2 3">
    <name type="scientific">Exophiala aquamarina CBS 119918</name>
    <dbReference type="NCBI Taxonomy" id="1182545"/>
    <lineage>
        <taxon>Eukaryota</taxon>
        <taxon>Fungi</taxon>
        <taxon>Dikarya</taxon>
        <taxon>Ascomycota</taxon>
        <taxon>Pezizomycotina</taxon>
        <taxon>Eurotiomycetes</taxon>
        <taxon>Chaetothyriomycetidae</taxon>
        <taxon>Chaetothyriales</taxon>
        <taxon>Herpotrichiellaceae</taxon>
        <taxon>Exophiala</taxon>
    </lineage>
</organism>
<dbReference type="OrthoDB" id="4147290at2759"/>
<dbReference type="PANTHER" id="PTHR37540">
    <property type="entry name" value="TRANSCRIPTION FACTOR (ACR-2), PUTATIVE-RELATED-RELATED"/>
    <property type="match status" value="1"/>
</dbReference>
<proteinExistence type="predicted"/>
<sequence length="483" mass="55329">MNDRHGELTRRRDRRASTLSRRTSHLNQTSDDDSEFSRRPSPLLAVDSGYRVDPFTPYPVTNPSRGVRYMVDYYTQIWAPQQASASSLISGRNTLVTLVLPLALQNAMLFEATIAMTRAAWVIRRGSEPFNDKMLLRHRGYAMEELRNSLSGSGQSVSAYVLLTMSTLLTMNYMINDTVSFRVHLQALEKMLESLKSEETEILHFVRGRVLAFGVLASFLQAHQPRYATRINELGHRISTLTYPGHPFPSDLCEVASKLPEGFSEVALSRSIATEFISFLAKLTELVKWMPLTQARRVNGPQPGLTMQRAIYDLQCLSALSLTSVEGQIVRATLAFCLHVYNELSFRIPLARPLKPLLESFNEHNEIPRQPWLQRCLLWSAIVTASAWDTQVDAQPRTHVVLDKMMRLLPEANYWEETKELMQKFFWLDSLQDQWEICWRAAYFRKTRQRRGASQVDSISQLLQDSAQISKHPSSEVRIKTEF</sequence>
<evidence type="ECO:0000313" key="2">
    <source>
        <dbReference type="EMBL" id="KEF54527.1"/>
    </source>
</evidence>
<feature type="region of interest" description="Disordered" evidence="1">
    <location>
        <begin position="1"/>
        <end position="39"/>
    </location>
</feature>
<feature type="compositionally biased region" description="Basic and acidic residues" evidence="1">
    <location>
        <begin position="1"/>
        <end position="10"/>
    </location>
</feature>
<gene>
    <name evidence="2" type="ORF">A1O9_09694</name>
</gene>
<comment type="caution">
    <text evidence="2">The sequence shown here is derived from an EMBL/GenBank/DDBJ whole genome shotgun (WGS) entry which is preliminary data.</text>
</comment>
<evidence type="ECO:0008006" key="4">
    <source>
        <dbReference type="Google" id="ProtNLM"/>
    </source>
</evidence>
<dbReference type="HOGENOM" id="CLU_032227_2_0_1"/>
<dbReference type="Pfam" id="PF11951">
    <property type="entry name" value="Fungal_trans_2"/>
    <property type="match status" value="1"/>
</dbReference>
<dbReference type="AlphaFoldDB" id="A0A072P491"/>
<dbReference type="Proteomes" id="UP000027920">
    <property type="component" value="Unassembled WGS sequence"/>
</dbReference>
<reference evidence="2 3" key="1">
    <citation type="submission" date="2013-03" db="EMBL/GenBank/DDBJ databases">
        <title>The Genome Sequence of Exophiala aquamarina CBS 119918.</title>
        <authorList>
            <consortium name="The Broad Institute Genomics Platform"/>
            <person name="Cuomo C."/>
            <person name="de Hoog S."/>
            <person name="Gorbushina A."/>
            <person name="Walker B."/>
            <person name="Young S.K."/>
            <person name="Zeng Q."/>
            <person name="Gargeya S."/>
            <person name="Fitzgerald M."/>
            <person name="Haas B."/>
            <person name="Abouelleil A."/>
            <person name="Allen A.W."/>
            <person name="Alvarado L."/>
            <person name="Arachchi H.M."/>
            <person name="Berlin A.M."/>
            <person name="Chapman S.B."/>
            <person name="Gainer-Dewar J."/>
            <person name="Goldberg J."/>
            <person name="Griggs A."/>
            <person name="Gujja S."/>
            <person name="Hansen M."/>
            <person name="Howarth C."/>
            <person name="Imamovic A."/>
            <person name="Ireland A."/>
            <person name="Larimer J."/>
            <person name="McCowan C."/>
            <person name="Murphy C."/>
            <person name="Pearson M."/>
            <person name="Poon T.W."/>
            <person name="Priest M."/>
            <person name="Roberts A."/>
            <person name="Saif S."/>
            <person name="Shea T."/>
            <person name="Sisk P."/>
            <person name="Sykes S."/>
            <person name="Wortman J."/>
            <person name="Nusbaum C."/>
            <person name="Birren B."/>
        </authorList>
    </citation>
    <scope>NUCLEOTIDE SEQUENCE [LARGE SCALE GENOMIC DNA]</scope>
    <source>
        <strain evidence="2 3">CBS 119918</strain>
    </source>
</reference>
<name>A0A072P491_9EURO</name>
<dbReference type="GeneID" id="25284602"/>
<dbReference type="PANTHER" id="PTHR37540:SF10">
    <property type="entry name" value="SIGMA-70 REGION 2 FAMILY PROTEIN"/>
    <property type="match status" value="1"/>
</dbReference>
<dbReference type="InterPro" id="IPR021858">
    <property type="entry name" value="Fun_TF"/>
</dbReference>
<evidence type="ECO:0000313" key="3">
    <source>
        <dbReference type="Proteomes" id="UP000027920"/>
    </source>
</evidence>
<protein>
    <recommendedName>
        <fullName evidence="4">Transcription factor domain-containing protein</fullName>
    </recommendedName>
</protein>
<dbReference type="VEuPathDB" id="FungiDB:A1O9_09694"/>
<evidence type="ECO:0000256" key="1">
    <source>
        <dbReference type="SAM" id="MobiDB-lite"/>
    </source>
</evidence>
<dbReference type="RefSeq" id="XP_013257117.1">
    <property type="nucleotide sequence ID" value="XM_013401663.1"/>
</dbReference>